<dbReference type="PANTHER" id="PTHR23506">
    <property type="entry name" value="GH10249P"/>
    <property type="match status" value="1"/>
</dbReference>
<dbReference type="EMBL" id="JBHSLD010000011">
    <property type="protein sequence ID" value="MFC5381748.1"/>
    <property type="molecule type" value="Genomic_DNA"/>
</dbReference>
<evidence type="ECO:0000256" key="4">
    <source>
        <dbReference type="ARBA" id="ARBA00022989"/>
    </source>
</evidence>
<dbReference type="Gene3D" id="1.20.1720.10">
    <property type="entry name" value="Multidrug resistance protein D"/>
    <property type="match status" value="1"/>
</dbReference>
<comment type="caution">
    <text evidence="8">The sequence shown here is derived from an EMBL/GenBank/DDBJ whole genome shotgun (WGS) entry which is preliminary data.</text>
</comment>
<keyword evidence="4 6" id="KW-1133">Transmembrane helix</keyword>
<keyword evidence="2" id="KW-0813">Transport</keyword>
<feature type="transmembrane region" description="Helical" evidence="6">
    <location>
        <begin position="161"/>
        <end position="181"/>
    </location>
</feature>
<evidence type="ECO:0000256" key="3">
    <source>
        <dbReference type="ARBA" id="ARBA00022692"/>
    </source>
</evidence>
<accession>A0ABW0GP82</accession>
<feature type="transmembrane region" description="Helical" evidence="6">
    <location>
        <begin position="308"/>
        <end position="332"/>
    </location>
</feature>
<sequence length="406" mass="40160">MPAAPAPSLPRPVWVLGAVAFVVALGFGVVVPAIVLFADSFGVGATAVGLAVSAFAFFRFVTGPLGGRLVTRFGERPVLVVGVLVVAVTTGAAGFAPSFAVFIALRAVGGVGSAAFTIAAVTLLLRVAPEHARARATATFQGGFLLGGMVGPAFGGLLTDVAVWLPFLVYAASLVVAALVAQLGLPSPPPAEPVAREAVPLPERLRATRRLLGHPVLAVALVANLGVGWMLFGVRNSLVTLYVVDIGGTATVAGVVLLLGAVAQGLTLRFAGGLADTRGRRPALLLGSWVAAGFVGLLAVPATGVPGLVVAAVAMAGFGVGAAFLASAPGALVADVGRTGGRVAALQMASDLGAVVGPLAAGALVDVSGYPLAFAVSACVVAVAGVAALRMPETAPSVPVRRTDDA</sequence>
<gene>
    <name evidence="8" type="ORF">ACFPJ6_13225</name>
</gene>
<dbReference type="InterPro" id="IPR001958">
    <property type="entry name" value="Tet-R_TetA/multi-R_MdtG-like"/>
</dbReference>
<reference evidence="9" key="1">
    <citation type="journal article" date="2019" name="Int. J. Syst. Evol. Microbiol.">
        <title>The Global Catalogue of Microorganisms (GCM) 10K type strain sequencing project: providing services to taxonomists for standard genome sequencing and annotation.</title>
        <authorList>
            <consortium name="The Broad Institute Genomics Platform"/>
            <consortium name="The Broad Institute Genome Sequencing Center for Infectious Disease"/>
            <person name="Wu L."/>
            <person name="Ma J."/>
        </authorList>
    </citation>
    <scope>NUCLEOTIDE SEQUENCE [LARGE SCALE GENOMIC DNA]</scope>
    <source>
        <strain evidence="9">CCUG 43114</strain>
    </source>
</reference>
<evidence type="ECO:0000256" key="6">
    <source>
        <dbReference type="SAM" id="Phobius"/>
    </source>
</evidence>
<proteinExistence type="predicted"/>
<dbReference type="PRINTS" id="PR01035">
    <property type="entry name" value="TCRTETA"/>
</dbReference>
<dbReference type="InterPro" id="IPR011701">
    <property type="entry name" value="MFS"/>
</dbReference>
<keyword evidence="3 6" id="KW-0812">Transmembrane</keyword>
<name>A0ABW0GP82_9MICO</name>
<dbReference type="RefSeq" id="WP_340271532.1">
    <property type="nucleotide sequence ID" value="NZ_JBBEOG010000012.1"/>
</dbReference>
<organism evidence="8 9">
    <name type="scientific">Aquipuribacter nitratireducens</name>
    <dbReference type="NCBI Taxonomy" id="650104"/>
    <lineage>
        <taxon>Bacteria</taxon>
        <taxon>Bacillati</taxon>
        <taxon>Actinomycetota</taxon>
        <taxon>Actinomycetes</taxon>
        <taxon>Micrococcales</taxon>
        <taxon>Intrasporangiaceae</taxon>
        <taxon>Aquipuribacter</taxon>
    </lineage>
</organism>
<feature type="transmembrane region" description="Helical" evidence="6">
    <location>
        <begin position="211"/>
        <end position="232"/>
    </location>
</feature>
<dbReference type="CDD" id="cd17325">
    <property type="entry name" value="MFS_MdtG_SLC18_like"/>
    <property type="match status" value="1"/>
</dbReference>
<evidence type="ECO:0000256" key="2">
    <source>
        <dbReference type="ARBA" id="ARBA00022448"/>
    </source>
</evidence>
<dbReference type="InterPro" id="IPR036259">
    <property type="entry name" value="MFS_trans_sf"/>
</dbReference>
<feature type="transmembrane region" description="Helical" evidence="6">
    <location>
        <begin position="103"/>
        <end position="125"/>
    </location>
</feature>
<dbReference type="Gene3D" id="1.20.1250.20">
    <property type="entry name" value="MFS general substrate transporter like domains"/>
    <property type="match status" value="1"/>
</dbReference>
<evidence type="ECO:0000256" key="5">
    <source>
        <dbReference type="ARBA" id="ARBA00023136"/>
    </source>
</evidence>
<comment type="subcellular location">
    <subcellularLocation>
        <location evidence="1">Cell membrane</location>
        <topology evidence="1">Multi-pass membrane protein</topology>
    </subcellularLocation>
</comment>
<protein>
    <submittedName>
        <fullName evidence="8">MFS transporter</fullName>
    </submittedName>
</protein>
<dbReference type="Pfam" id="PF07690">
    <property type="entry name" value="MFS_1"/>
    <property type="match status" value="2"/>
</dbReference>
<keyword evidence="5 6" id="KW-0472">Membrane</keyword>
<feature type="transmembrane region" description="Helical" evidence="6">
    <location>
        <begin position="344"/>
        <end position="364"/>
    </location>
</feature>
<dbReference type="InterPro" id="IPR020846">
    <property type="entry name" value="MFS_dom"/>
</dbReference>
<feature type="transmembrane region" description="Helical" evidence="6">
    <location>
        <begin position="238"/>
        <end position="262"/>
    </location>
</feature>
<feature type="transmembrane region" description="Helical" evidence="6">
    <location>
        <begin position="12"/>
        <end position="35"/>
    </location>
</feature>
<feature type="transmembrane region" description="Helical" evidence="6">
    <location>
        <begin position="137"/>
        <end position="155"/>
    </location>
</feature>
<feature type="transmembrane region" description="Helical" evidence="6">
    <location>
        <begin position="41"/>
        <end position="58"/>
    </location>
</feature>
<feature type="transmembrane region" description="Helical" evidence="6">
    <location>
        <begin position="370"/>
        <end position="389"/>
    </location>
</feature>
<dbReference type="InterPro" id="IPR050930">
    <property type="entry name" value="MFS_Vesicular_Transporter"/>
</dbReference>
<dbReference type="SUPFAM" id="SSF103473">
    <property type="entry name" value="MFS general substrate transporter"/>
    <property type="match status" value="1"/>
</dbReference>
<feature type="domain" description="Major facilitator superfamily (MFS) profile" evidence="7">
    <location>
        <begin position="12"/>
        <end position="396"/>
    </location>
</feature>
<feature type="transmembrane region" description="Helical" evidence="6">
    <location>
        <begin position="78"/>
        <end position="97"/>
    </location>
</feature>
<keyword evidence="9" id="KW-1185">Reference proteome</keyword>
<evidence type="ECO:0000313" key="8">
    <source>
        <dbReference type="EMBL" id="MFC5381748.1"/>
    </source>
</evidence>
<evidence type="ECO:0000313" key="9">
    <source>
        <dbReference type="Proteomes" id="UP001596122"/>
    </source>
</evidence>
<feature type="transmembrane region" description="Helical" evidence="6">
    <location>
        <begin position="283"/>
        <end position="302"/>
    </location>
</feature>
<dbReference type="Proteomes" id="UP001596122">
    <property type="component" value="Unassembled WGS sequence"/>
</dbReference>
<evidence type="ECO:0000256" key="1">
    <source>
        <dbReference type="ARBA" id="ARBA00004651"/>
    </source>
</evidence>
<evidence type="ECO:0000259" key="7">
    <source>
        <dbReference type="PROSITE" id="PS50850"/>
    </source>
</evidence>
<dbReference type="PROSITE" id="PS50850">
    <property type="entry name" value="MFS"/>
    <property type="match status" value="1"/>
</dbReference>
<dbReference type="PANTHER" id="PTHR23506:SF23">
    <property type="entry name" value="GH10249P"/>
    <property type="match status" value="1"/>
</dbReference>